<comment type="caution">
    <text evidence="3">The sequence shown here is derived from an EMBL/GenBank/DDBJ whole genome shotgun (WGS) entry which is preliminary data.</text>
</comment>
<dbReference type="Proteomes" id="UP000242877">
    <property type="component" value="Unassembled WGS sequence"/>
</dbReference>
<gene>
    <name evidence="3" type="ORF">AAP_02976</name>
</gene>
<dbReference type="VEuPathDB" id="FungiDB:AAP_02976"/>
<feature type="region of interest" description="Disordered" evidence="1">
    <location>
        <begin position="133"/>
        <end position="165"/>
    </location>
</feature>
<name>A0A167Z8N6_9EURO</name>
<feature type="chain" id="PRO_5007894997" evidence="2">
    <location>
        <begin position="18"/>
        <end position="188"/>
    </location>
</feature>
<accession>A0A167Z8N6</accession>
<evidence type="ECO:0000313" key="3">
    <source>
        <dbReference type="EMBL" id="KZZ92321.1"/>
    </source>
</evidence>
<feature type="signal peptide" evidence="2">
    <location>
        <begin position="1"/>
        <end position="17"/>
    </location>
</feature>
<evidence type="ECO:0000256" key="1">
    <source>
        <dbReference type="SAM" id="MobiDB-lite"/>
    </source>
</evidence>
<dbReference type="AlphaFoldDB" id="A0A167Z8N6"/>
<sequence length="188" mass="19175">MQFKHITLFTLASLALAGPDDVTDFGKGIVSDFEGFGTELAGGAKTVWEGIESHFPTFNYPSSVLEAIETGIKGVPDDVKSAISSGDDAGKAVFNDVKTDVMKHSTVPSWVHSLPTQVQNAFSTDLAKAKSEAGKAEKTMSDGASSVGGAVKTGGSTTTSSDNAAPRQTHLAAGAAGVFGILGLVAAL</sequence>
<keyword evidence="2" id="KW-0732">Signal</keyword>
<protein>
    <submittedName>
        <fullName evidence="3">Uncharacterized protein</fullName>
    </submittedName>
</protein>
<feature type="compositionally biased region" description="Polar residues" evidence="1">
    <location>
        <begin position="154"/>
        <end position="163"/>
    </location>
</feature>
<dbReference type="EMBL" id="AZGZ01000011">
    <property type="protein sequence ID" value="KZZ92321.1"/>
    <property type="molecule type" value="Genomic_DNA"/>
</dbReference>
<evidence type="ECO:0000313" key="4">
    <source>
        <dbReference type="Proteomes" id="UP000242877"/>
    </source>
</evidence>
<reference evidence="3 4" key="1">
    <citation type="journal article" date="2016" name="Genome Biol. Evol.">
        <title>Divergent and convergent evolution of fungal pathogenicity.</title>
        <authorList>
            <person name="Shang Y."/>
            <person name="Xiao G."/>
            <person name="Zheng P."/>
            <person name="Cen K."/>
            <person name="Zhan S."/>
            <person name="Wang C."/>
        </authorList>
    </citation>
    <scope>NUCLEOTIDE SEQUENCE [LARGE SCALE GENOMIC DNA]</scope>
    <source>
        <strain evidence="3 4">ARSEF 7405</strain>
    </source>
</reference>
<dbReference type="OrthoDB" id="4206513at2759"/>
<keyword evidence="4" id="KW-1185">Reference proteome</keyword>
<evidence type="ECO:0000256" key="2">
    <source>
        <dbReference type="SAM" id="SignalP"/>
    </source>
</evidence>
<organism evidence="3 4">
    <name type="scientific">Ascosphaera apis ARSEF 7405</name>
    <dbReference type="NCBI Taxonomy" id="392613"/>
    <lineage>
        <taxon>Eukaryota</taxon>
        <taxon>Fungi</taxon>
        <taxon>Dikarya</taxon>
        <taxon>Ascomycota</taxon>
        <taxon>Pezizomycotina</taxon>
        <taxon>Eurotiomycetes</taxon>
        <taxon>Eurotiomycetidae</taxon>
        <taxon>Onygenales</taxon>
        <taxon>Ascosphaeraceae</taxon>
        <taxon>Ascosphaera</taxon>
    </lineage>
</organism>
<proteinExistence type="predicted"/>